<dbReference type="HOGENOM" id="CLU_1085966_0_0_1"/>
<dbReference type="AlphaFoldDB" id="N1PQI1"/>
<evidence type="ECO:0000313" key="2">
    <source>
        <dbReference type="Proteomes" id="UP000016933"/>
    </source>
</evidence>
<evidence type="ECO:0000313" key="1">
    <source>
        <dbReference type="EMBL" id="EME45706.1"/>
    </source>
</evidence>
<accession>N1PQI1</accession>
<proteinExistence type="predicted"/>
<reference evidence="2" key="1">
    <citation type="journal article" date="2012" name="PLoS Genet.">
        <title>The genomes of the fungal plant pathogens Cladosporium fulvum and Dothistroma septosporum reveal adaptation to different hosts and lifestyles but also signatures of common ancestry.</title>
        <authorList>
            <person name="de Wit P.J.G.M."/>
            <person name="van der Burgt A."/>
            <person name="Oekmen B."/>
            <person name="Stergiopoulos I."/>
            <person name="Abd-Elsalam K.A."/>
            <person name="Aerts A.L."/>
            <person name="Bahkali A.H."/>
            <person name="Beenen H.G."/>
            <person name="Chettri P."/>
            <person name="Cox M.P."/>
            <person name="Datema E."/>
            <person name="de Vries R.P."/>
            <person name="Dhillon B."/>
            <person name="Ganley A.R."/>
            <person name="Griffiths S.A."/>
            <person name="Guo Y."/>
            <person name="Hamelin R.C."/>
            <person name="Henrissat B."/>
            <person name="Kabir M.S."/>
            <person name="Jashni M.K."/>
            <person name="Kema G."/>
            <person name="Klaubauf S."/>
            <person name="Lapidus A."/>
            <person name="Levasseur A."/>
            <person name="Lindquist E."/>
            <person name="Mehrabi R."/>
            <person name="Ohm R.A."/>
            <person name="Owen T.J."/>
            <person name="Salamov A."/>
            <person name="Schwelm A."/>
            <person name="Schijlen E."/>
            <person name="Sun H."/>
            <person name="van den Burg H.A."/>
            <person name="van Ham R.C.H.J."/>
            <person name="Zhang S."/>
            <person name="Goodwin S.B."/>
            <person name="Grigoriev I.V."/>
            <person name="Collemare J."/>
            <person name="Bradshaw R.E."/>
        </authorList>
    </citation>
    <scope>NUCLEOTIDE SEQUENCE [LARGE SCALE GENOMIC DNA]</scope>
    <source>
        <strain evidence="2">NZE10 / CBS 128990</strain>
    </source>
</reference>
<dbReference type="OMA" id="ITEWAFQ"/>
<reference evidence="1 2" key="2">
    <citation type="journal article" date="2012" name="PLoS Pathog.">
        <title>Diverse lifestyles and strategies of plant pathogenesis encoded in the genomes of eighteen Dothideomycetes fungi.</title>
        <authorList>
            <person name="Ohm R.A."/>
            <person name="Feau N."/>
            <person name="Henrissat B."/>
            <person name="Schoch C.L."/>
            <person name="Horwitz B.A."/>
            <person name="Barry K.W."/>
            <person name="Condon B.J."/>
            <person name="Copeland A.C."/>
            <person name="Dhillon B."/>
            <person name="Glaser F."/>
            <person name="Hesse C.N."/>
            <person name="Kosti I."/>
            <person name="LaButti K."/>
            <person name="Lindquist E.A."/>
            <person name="Lucas S."/>
            <person name="Salamov A.A."/>
            <person name="Bradshaw R.E."/>
            <person name="Ciuffetti L."/>
            <person name="Hamelin R.C."/>
            <person name="Kema G.H.J."/>
            <person name="Lawrence C."/>
            <person name="Scott J.A."/>
            <person name="Spatafora J.W."/>
            <person name="Turgeon B.G."/>
            <person name="de Wit P.J.G.M."/>
            <person name="Zhong S."/>
            <person name="Goodwin S.B."/>
            <person name="Grigoriev I.V."/>
        </authorList>
    </citation>
    <scope>NUCLEOTIDE SEQUENCE [LARGE SCALE GENOMIC DNA]</scope>
    <source>
        <strain evidence="2">NZE10 / CBS 128990</strain>
    </source>
</reference>
<gene>
    <name evidence="1" type="ORF">DOTSEDRAFT_71413</name>
</gene>
<keyword evidence="2" id="KW-1185">Reference proteome</keyword>
<name>N1PQI1_DOTSN</name>
<protein>
    <submittedName>
        <fullName evidence="1">Uncharacterized protein</fullName>
    </submittedName>
</protein>
<organism evidence="1 2">
    <name type="scientific">Dothistroma septosporum (strain NZE10 / CBS 128990)</name>
    <name type="common">Red band needle blight fungus</name>
    <name type="synonym">Mycosphaerella pini</name>
    <dbReference type="NCBI Taxonomy" id="675120"/>
    <lineage>
        <taxon>Eukaryota</taxon>
        <taxon>Fungi</taxon>
        <taxon>Dikarya</taxon>
        <taxon>Ascomycota</taxon>
        <taxon>Pezizomycotina</taxon>
        <taxon>Dothideomycetes</taxon>
        <taxon>Dothideomycetidae</taxon>
        <taxon>Mycosphaerellales</taxon>
        <taxon>Mycosphaerellaceae</taxon>
        <taxon>Dothistroma</taxon>
    </lineage>
</organism>
<dbReference type="OrthoDB" id="3636638at2759"/>
<dbReference type="EMBL" id="KB446538">
    <property type="protein sequence ID" value="EME45706.1"/>
    <property type="molecule type" value="Genomic_DNA"/>
</dbReference>
<dbReference type="Proteomes" id="UP000016933">
    <property type="component" value="Unassembled WGS sequence"/>
</dbReference>
<sequence length="256" mass="29261">MKMVPIKRRSCWMEAEDVGALQDALGAKRLCSRLSMDDFLSFDGPTGIAVGPDGTRSDFFLHLGLSERNLRHMIIYEKMKQEAKAGMERLFDTRRCLQPELLDNESVQAPYNLKQITEWAFQCEVEKIYETASSRTRGIYDIISTGDGSNWVIRWMLWRVIQGAQDHKARAISSGGETDCSTLTNCSTAVDYPSIRTDDVSPAYWPNTISSRDLSDCEDWETPEIKREMVRDDPVFKKPRPPPTPSKFWIHVLDNT</sequence>